<gene>
    <name evidence="3" type="ORF">IO89_06220</name>
</gene>
<dbReference type="SUPFAM" id="SSF52058">
    <property type="entry name" value="L domain-like"/>
    <property type="match status" value="1"/>
</dbReference>
<accession>A0A085BJK1</accession>
<comment type="caution">
    <text evidence="3">The sequence shown here is derived from an EMBL/GenBank/DDBJ whole genome shotgun (WGS) entry which is preliminary data.</text>
</comment>
<evidence type="ECO:0000256" key="1">
    <source>
        <dbReference type="ARBA" id="ARBA00022614"/>
    </source>
</evidence>
<dbReference type="Proteomes" id="UP000028623">
    <property type="component" value="Unassembled WGS sequence"/>
</dbReference>
<evidence type="ECO:0000313" key="4">
    <source>
        <dbReference type="Proteomes" id="UP000028623"/>
    </source>
</evidence>
<dbReference type="STRING" id="421072.SAMN04488097_3160"/>
<dbReference type="PROSITE" id="PS51257">
    <property type="entry name" value="PROKAR_LIPOPROTEIN"/>
    <property type="match status" value="1"/>
</dbReference>
<proteinExistence type="predicted"/>
<dbReference type="InterPro" id="IPR025875">
    <property type="entry name" value="Leu-rich_rpt_4"/>
</dbReference>
<dbReference type="EMBL" id="JPLY01000002">
    <property type="protein sequence ID" value="KFC22646.1"/>
    <property type="molecule type" value="Genomic_DNA"/>
</dbReference>
<dbReference type="Pfam" id="PF12799">
    <property type="entry name" value="LRR_4"/>
    <property type="match status" value="1"/>
</dbReference>
<dbReference type="eggNOG" id="COG4886">
    <property type="taxonomic scope" value="Bacteria"/>
</dbReference>
<dbReference type="AlphaFoldDB" id="A0A085BJK1"/>
<evidence type="ECO:0008006" key="5">
    <source>
        <dbReference type="Google" id="ProtNLM"/>
    </source>
</evidence>
<reference evidence="3 4" key="1">
    <citation type="submission" date="2014-07" db="EMBL/GenBank/DDBJ databases">
        <title>Epilithonimonas lactis LMG 22401 Genome.</title>
        <authorList>
            <person name="Pipes S.E."/>
            <person name="Stropko S.J."/>
        </authorList>
    </citation>
    <scope>NUCLEOTIDE SEQUENCE [LARGE SCALE GENOMIC DNA]</scope>
    <source>
        <strain evidence="3 4">LMG 24401</strain>
    </source>
</reference>
<dbReference type="Gene3D" id="3.80.10.10">
    <property type="entry name" value="Ribonuclease Inhibitor"/>
    <property type="match status" value="1"/>
</dbReference>
<keyword evidence="1" id="KW-0433">Leucine-rich repeat</keyword>
<dbReference type="InterPro" id="IPR001611">
    <property type="entry name" value="Leu-rich_rpt"/>
</dbReference>
<sequence length="231" mass="26559">MKVIALMIFALTFLSCKNRKEIFADQNFTNALFDEGVDENNNGTFEIEEYLKVTKLRLTNRRISSISGIENFKNLEELSINENFIQNFTALDSLHKLHTLAITLNPTKNKIDFSKIDNLEVLYAVRLNLNEIKLNDKIKSLSIGDNNFVDFDASKYINLETLSLDGCKQLKKVDISNNSKLTQLYLYQTAISELDISNNNLLKIMYVEPNVRLIKNSVQKNRLPSQKITQE</sequence>
<name>A0A085BJK1_9FLAO</name>
<keyword evidence="4" id="KW-1185">Reference proteome</keyword>
<dbReference type="RefSeq" id="WP_034974612.1">
    <property type="nucleotide sequence ID" value="NZ_FOFI01000004.1"/>
</dbReference>
<dbReference type="InterPro" id="IPR032675">
    <property type="entry name" value="LRR_dom_sf"/>
</dbReference>
<evidence type="ECO:0000313" key="3">
    <source>
        <dbReference type="EMBL" id="KFC22646.1"/>
    </source>
</evidence>
<dbReference type="PROSITE" id="PS51450">
    <property type="entry name" value="LRR"/>
    <property type="match status" value="1"/>
</dbReference>
<organism evidence="3 4">
    <name type="scientific">Epilithonimonas lactis</name>
    <dbReference type="NCBI Taxonomy" id="421072"/>
    <lineage>
        <taxon>Bacteria</taxon>
        <taxon>Pseudomonadati</taxon>
        <taxon>Bacteroidota</taxon>
        <taxon>Flavobacteriia</taxon>
        <taxon>Flavobacteriales</taxon>
        <taxon>Weeksellaceae</taxon>
        <taxon>Chryseobacterium group</taxon>
        <taxon>Epilithonimonas</taxon>
    </lineage>
</organism>
<keyword evidence="2" id="KW-0677">Repeat</keyword>
<evidence type="ECO:0000256" key="2">
    <source>
        <dbReference type="ARBA" id="ARBA00022737"/>
    </source>
</evidence>
<dbReference type="OrthoDB" id="799291at2"/>
<protein>
    <recommendedName>
        <fullName evidence="5">Leucine-rich repeat domain-containing protein</fullName>
    </recommendedName>
</protein>